<sequence length="547" mass="58839">MAGSASPRSPRHSLRQSAVVSRHPLTATNDTGPTARDSDPTASRPVAPRQQSVLEPSQSADRHQLLSSLARRPLRTDTEPTVTTPQTTGIAPPASSSDVSDITPPALAVVRQSTRTAETDVDQSRLPTRQDVAGRSVAPDSPPATLSWLSQPIDRPIHRLRQSTAVGGESEPTPRPSESAGFRPRRSAGGLWHTEGLGPSSHRHHRNHSPGGQHSDPSSSLASVPQHSEQLRSDTGVVEDKRSVLNRPFKQSTAIASDRSSPGTNRSRRTRSATGVLRTVTPRDDSYPGTAPHTTVRSRLDPDGLSRTSIGSTPTLVDREPGDTGPDASVLSVPAARPMNTASSDSGRNPDAAIQESSRVAGRRPRSARSSSLTQAIGAGSSTESQSQNTGRRRAATDGSSRENSRPQLTFKKPLSQRGSESDHDAAGSRGTADHRHRRGQSTATDGRAGSQETPQPRSDRHDRTTSRSDPFEPVERPDRQPTPPTDQESVRSAAARRDPDRRSHDGLGDSISGASLAYDADVDRVVETLYRRLERKLRIERERTGF</sequence>
<feature type="region of interest" description="Disordered" evidence="1">
    <location>
        <begin position="1"/>
        <end position="521"/>
    </location>
</feature>
<feature type="compositionally biased region" description="Basic and acidic residues" evidence="1">
    <location>
        <begin position="496"/>
        <end position="508"/>
    </location>
</feature>
<dbReference type="EMBL" id="JBHUDM010000003">
    <property type="protein sequence ID" value="MFD1642813.1"/>
    <property type="molecule type" value="Genomic_DNA"/>
</dbReference>
<accession>A0ABD6DB38</accession>
<feature type="compositionally biased region" description="Polar residues" evidence="1">
    <location>
        <begin position="380"/>
        <end position="390"/>
    </location>
</feature>
<dbReference type="AlphaFoldDB" id="A0ABD6DB38"/>
<reference evidence="2 3" key="1">
    <citation type="journal article" date="2019" name="Int. J. Syst. Evol. Microbiol.">
        <title>The Global Catalogue of Microorganisms (GCM) 10K type strain sequencing project: providing services to taxonomists for standard genome sequencing and annotation.</title>
        <authorList>
            <consortium name="The Broad Institute Genomics Platform"/>
            <consortium name="The Broad Institute Genome Sequencing Center for Infectious Disease"/>
            <person name="Wu L."/>
            <person name="Ma J."/>
        </authorList>
    </citation>
    <scope>NUCLEOTIDE SEQUENCE [LARGE SCALE GENOMIC DNA]</scope>
    <source>
        <strain evidence="2 3">CGMCC 1.10593</strain>
    </source>
</reference>
<organism evidence="2 3">
    <name type="scientific">Halohasta litorea</name>
    <dbReference type="NCBI Taxonomy" id="869891"/>
    <lineage>
        <taxon>Archaea</taxon>
        <taxon>Methanobacteriati</taxon>
        <taxon>Methanobacteriota</taxon>
        <taxon>Stenosarchaea group</taxon>
        <taxon>Halobacteria</taxon>
        <taxon>Halobacteriales</taxon>
        <taxon>Haloferacaceae</taxon>
        <taxon>Halohasta</taxon>
    </lineage>
</organism>
<evidence type="ECO:0000313" key="2">
    <source>
        <dbReference type="EMBL" id="MFD1642813.1"/>
    </source>
</evidence>
<name>A0ABD6DB38_9EURY</name>
<gene>
    <name evidence="2" type="ORF">ACFSBW_13105</name>
</gene>
<feature type="compositionally biased region" description="Polar residues" evidence="1">
    <location>
        <begin position="215"/>
        <end position="228"/>
    </location>
</feature>
<evidence type="ECO:0000313" key="3">
    <source>
        <dbReference type="Proteomes" id="UP001597052"/>
    </source>
</evidence>
<feature type="compositionally biased region" description="Basic and acidic residues" evidence="1">
    <location>
        <begin position="458"/>
        <end position="480"/>
    </location>
</feature>
<protein>
    <submittedName>
        <fullName evidence="2">Uncharacterized protein</fullName>
    </submittedName>
</protein>
<feature type="compositionally biased region" description="Polar residues" evidence="1">
    <location>
        <begin position="249"/>
        <end position="265"/>
    </location>
</feature>
<dbReference type="Proteomes" id="UP001597052">
    <property type="component" value="Unassembled WGS sequence"/>
</dbReference>
<feature type="compositionally biased region" description="Low complexity" evidence="1">
    <location>
        <begin position="79"/>
        <end position="92"/>
    </location>
</feature>
<feature type="compositionally biased region" description="Polar residues" evidence="1">
    <location>
        <begin position="441"/>
        <end position="457"/>
    </location>
</feature>
<comment type="caution">
    <text evidence="2">The sequence shown here is derived from an EMBL/GenBank/DDBJ whole genome shotgun (WGS) entry which is preliminary data.</text>
</comment>
<evidence type="ECO:0000256" key="1">
    <source>
        <dbReference type="SAM" id="MobiDB-lite"/>
    </source>
</evidence>
<feature type="compositionally biased region" description="Polar residues" evidence="1">
    <location>
        <begin position="306"/>
        <end position="315"/>
    </location>
</feature>
<proteinExistence type="predicted"/>
<keyword evidence="3" id="KW-1185">Reference proteome</keyword>
<feature type="compositionally biased region" description="Polar residues" evidence="1">
    <location>
        <begin position="49"/>
        <end position="59"/>
    </location>
</feature>